<proteinExistence type="predicted"/>
<keyword evidence="1" id="KW-1133">Transmembrane helix</keyword>
<evidence type="ECO:0000313" key="3">
    <source>
        <dbReference type="Proteomes" id="UP000002727"/>
    </source>
</evidence>
<name>B6YW51_THEON</name>
<protein>
    <submittedName>
        <fullName evidence="2">Uncharacterized protein</fullName>
    </submittedName>
</protein>
<reference evidence="2 3" key="1">
    <citation type="journal article" date="2008" name="J. Bacteriol.">
        <title>The complete genome sequence of Thermococcus onnurineus NA1 reveals a mixed heterotrophic and carboxydotrophic metabolism.</title>
        <authorList>
            <person name="Lee H.S."/>
            <person name="Kang S.G."/>
            <person name="Bae S.S."/>
            <person name="Lim J.K."/>
            <person name="Cho Y."/>
            <person name="Kim Y.J."/>
            <person name="Jeon J.H."/>
            <person name="Cha S.S."/>
            <person name="Kwon K.K."/>
            <person name="Kim H.T."/>
            <person name="Park C.J."/>
            <person name="Lee H.W."/>
            <person name="Kim S.I."/>
            <person name="Chun J."/>
            <person name="Colwell R.R."/>
            <person name="Kim S.J."/>
            <person name="Lee J.H."/>
        </authorList>
    </citation>
    <scope>NUCLEOTIDE SEQUENCE [LARGE SCALE GENOMIC DNA]</scope>
    <source>
        <strain evidence="2 3">NA1</strain>
    </source>
</reference>
<feature type="transmembrane region" description="Helical" evidence="1">
    <location>
        <begin position="122"/>
        <end position="141"/>
    </location>
</feature>
<dbReference type="OrthoDB" id="102274at2157"/>
<dbReference type="KEGG" id="ton:TON_1926"/>
<dbReference type="GeneID" id="7017600"/>
<evidence type="ECO:0000313" key="2">
    <source>
        <dbReference type="EMBL" id="ACJ17417.1"/>
    </source>
</evidence>
<feature type="transmembrane region" description="Helical" evidence="1">
    <location>
        <begin position="171"/>
        <end position="188"/>
    </location>
</feature>
<dbReference type="HOGENOM" id="CLU_1182922_0_0_2"/>
<dbReference type="EMBL" id="CP000855">
    <property type="protein sequence ID" value="ACJ17417.1"/>
    <property type="molecule type" value="Genomic_DNA"/>
</dbReference>
<feature type="transmembrane region" description="Helical" evidence="1">
    <location>
        <begin position="148"/>
        <end position="165"/>
    </location>
</feature>
<dbReference type="AlphaFoldDB" id="B6YW51"/>
<feature type="transmembrane region" description="Helical" evidence="1">
    <location>
        <begin position="96"/>
        <end position="116"/>
    </location>
</feature>
<dbReference type="STRING" id="523850.TON_1926"/>
<dbReference type="eggNOG" id="arCOG10036">
    <property type="taxonomic scope" value="Archaea"/>
</dbReference>
<organism evidence="2 3">
    <name type="scientific">Thermococcus onnurineus (strain NA1)</name>
    <dbReference type="NCBI Taxonomy" id="523850"/>
    <lineage>
        <taxon>Archaea</taxon>
        <taxon>Methanobacteriati</taxon>
        <taxon>Methanobacteriota</taxon>
        <taxon>Thermococci</taxon>
        <taxon>Thermococcales</taxon>
        <taxon>Thermococcaceae</taxon>
        <taxon>Thermococcus</taxon>
    </lineage>
</organism>
<evidence type="ECO:0000256" key="1">
    <source>
        <dbReference type="SAM" id="Phobius"/>
    </source>
</evidence>
<sequence>MAHFHGHWIEDILIVAIGLLALASLLTGVKWLTTLAGILFWVSLPTLLFGRGIKIENGIILEFGWPLRLFRIRIAPDDIVEIVDLERAEGIPPIRYYRQIIIFTALWLVVGFTGLIKRPEWAFMWFGWIYWGLASTVPLIFPGRTRKLGALALLLFGVLMSGVAYHLGVNVYQFYAIGGALLAFVYLTDVREKTIVLVTEKGTYFVCSYNYDELEEFLERIGKLVSGGADAQAT</sequence>
<dbReference type="PATRIC" id="fig|523850.10.peg.1941"/>
<feature type="transmembrane region" description="Helical" evidence="1">
    <location>
        <begin position="35"/>
        <end position="53"/>
    </location>
</feature>
<dbReference type="Proteomes" id="UP000002727">
    <property type="component" value="Chromosome"/>
</dbReference>
<keyword evidence="1" id="KW-0812">Transmembrane</keyword>
<keyword evidence="1" id="KW-0472">Membrane</keyword>
<dbReference type="RefSeq" id="WP_012572888.1">
    <property type="nucleotide sequence ID" value="NC_011529.1"/>
</dbReference>
<feature type="transmembrane region" description="Helical" evidence="1">
    <location>
        <begin position="12"/>
        <end position="29"/>
    </location>
</feature>
<accession>B6YW51</accession>
<keyword evidence="3" id="KW-1185">Reference proteome</keyword>
<gene>
    <name evidence="2" type="ordered locus">TON_1926</name>
</gene>